<dbReference type="RefSeq" id="WP_037238747.1">
    <property type="nucleotide sequence ID" value="NZ_JAEMUK010000078.1"/>
</dbReference>
<dbReference type="GO" id="GO:0005886">
    <property type="term" value="C:plasma membrane"/>
    <property type="evidence" value="ECO:0007669"/>
    <property type="project" value="UniProtKB-SubCell"/>
</dbReference>
<protein>
    <recommendedName>
        <fullName evidence="6">TVP38/TMEM64 family membrane protein</fullName>
    </recommendedName>
</protein>
<name>A0A8I1KLZ3_9HYPH</name>
<accession>A0A8I1KLZ3</accession>
<evidence type="ECO:0000256" key="4">
    <source>
        <dbReference type="ARBA" id="ARBA00022989"/>
    </source>
</evidence>
<dbReference type="InterPro" id="IPR032816">
    <property type="entry name" value="VTT_dom"/>
</dbReference>
<evidence type="ECO:0000256" key="6">
    <source>
        <dbReference type="RuleBase" id="RU366058"/>
    </source>
</evidence>
<feature type="transmembrane region" description="Helical" evidence="6">
    <location>
        <begin position="168"/>
        <end position="194"/>
    </location>
</feature>
<keyword evidence="5 6" id="KW-0472">Membrane</keyword>
<keyword evidence="3 6" id="KW-0812">Transmembrane</keyword>
<dbReference type="InterPro" id="IPR015414">
    <property type="entry name" value="TMEM64"/>
</dbReference>
<evidence type="ECO:0000256" key="3">
    <source>
        <dbReference type="ARBA" id="ARBA00022692"/>
    </source>
</evidence>
<evidence type="ECO:0000256" key="2">
    <source>
        <dbReference type="ARBA" id="ARBA00022475"/>
    </source>
</evidence>
<comment type="caution">
    <text evidence="8">The sequence shown here is derived from an EMBL/GenBank/DDBJ whole genome shotgun (WGS) entry which is preliminary data.</text>
</comment>
<comment type="subcellular location">
    <subcellularLocation>
        <location evidence="1 6">Cell membrane</location>
        <topology evidence="1 6">Multi-pass membrane protein</topology>
    </subcellularLocation>
</comment>
<dbReference type="Proteomes" id="UP000623250">
    <property type="component" value="Unassembled WGS sequence"/>
</dbReference>
<dbReference type="EMBL" id="JAEMUK010000078">
    <property type="protein sequence ID" value="MBJ7544378.1"/>
    <property type="molecule type" value="Genomic_DNA"/>
</dbReference>
<dbReference type="PANTHER" id="PTHR12677:SF59">
    <property type="entry name" value="GOLGI APPARATUS MEMBRANE PROTEIN TVP38-RELATED"/>
    <property type="match status" value="1"/>
</dbReference>
<proteinExistence type="inferred from homology"/>
<feature type="transmembrane region" description="Helical" evidence="6">
    <location>
        <begin position="83"/>
        <end position="109"/>
    </location>
</feature>
<feature type="domain" description="VTT" evidence="7">
    <location>
        <begin position="71"/>
        <end position="188"/>
    </location>
</feature>
<evidence type="ECO:0000313" key="9">
    <source>
        <dbReference type="Proteomes" id="UP000623250"/>
    </source>
</evidence>
<evidence type="ECO:0000259" key="7">
    <source>
        <dbReference type="Pfam" id="PF09335"/>
    </source>
</evidence>
<gene>
    <name evidence="8" type="ORF">JDN41_12555</name>
</gene>
<keyword evidence="9" id="KW-1185">Reference proteome</keyword>
<feature type="transmembrane region" description="Helical" evidence="6">
    <location>
        <begin position="136"/>
        <end position="161"/>
    </location>
</feature>
<comment type="similarity">
    <text evidence="6">Belongs to the TVP38/TMEM64 family.</text>
</comment>
<dbReference type="PANTHER" id="PTHR12677">
    <property type="entry name" value="GOLGI APPARATUS MEMBRANE PROTEIN TVP38-RELATED"/>
    <property type="match status" value="1"/>
</dbReference>
<evidence type="ECO:0000313" key="8">
    <source>
        <dbReference type="EMBL" id="MBJ7544378.1"/>
    </source>
</evidence>
<dbReference type="AlphaFoldDB" id="A0A8I1KLZ3"/>
<feature type="transmembrane region" description="Helical" evidence="6">
    <location>
        <begin position="51"/>
        <end position="71"/>
    </location>
</feature>
<reference evidence="8 9" key="1">
    <citation type="submission" date="2020-12" db="EMBL/GenBank/DDBJ databases">
        <title>Revised draft genomes of Rhodomicrobium vannielii ATCC 17100 and Rhodomicrobium udaipurense JA643.</title>
        <authorList>
            <person name="Conners E.M."/>
            <person name="Davenport E.J."/>
            <person name="Bose A."/>
        </authorList>
    </citation>
    <scope>NUCLEOTIDE SEQUENCE [LARGE SCALE GENOMIC DNA]</scope>
    <source>
        <strain evidence="8 9">JA643</strain>
    </source>
</reference>
<evidence type="ECO:0000256" key="1">
    <source>
        <dbReference type="ARBA" id="ARBA00004651"/>
    </source>
</evidence>
<feature type="transmembrane region" description="Helical" evidence="6">
    <location>
        <begin position="200"/>
        <end position="223"/>
    </location>
</feature>
<sequence length="254" mass="27129">MSARLKNPLFWLALVAIGLAITVHVIGWPSFLTFTHLKAHRQEILAFVAEHYALSAAAYVALYIFVVAMSLPSAVLLTLTGGFLFGAVAGTILTVVGATAGAALVFLLARALAGDTLIDRFGATGQKLVREIRANAWSYLLVLRLVPLFPFFLVNIVPAFAGVRLSTFVLTTFFGIMPGTAVYSMSGAGLGSILDRGETISFSAIMTPEILAALIGLAGLSLAMIPVRRRFSRAAEDKQAREAGETQPVREHSH</sequence>
<evidence type="ECO:0000256" key="5">
    <source>
        <dbReference type="ARBA" id="ARBA00023136"/>
    </source>
</evidence>
<keyword evidence="2 6" id="KW-1003">Cell membrane</keyword>
<keyword evidence="4 6" id="KW-1133">Transmembrane helix</keyword>
<feature type="transmembrane region" description="Helical" evidence="6">
    <location>
        <begin position="9"/>
        <end position="31"/>
    </location>
</feature>
<dbReference type="Pfam" id="PF09335">
    <property type="entry name" value="VTT_dom"/>
    <property type="match status" value="1"/>
</dbReference>
<organism evidence="8 9">
    <name type="scientific">Rhodomicrobium udaipurense</name>
    <dbReference type="NCBI Taxonomy" id="1202716"/>
    <lineage>
        <taxon>Bacteria</taxon>
        <taxon>Pseudomonadati</taxon>
        <taxon>Pseudomonadota</taxon>
        <taxon>Alphaproteobacteria</taxon>
        <taxon>Hyphomicrobiales</taxon>
        <taxon>Hyphomicrobiaceae</taxon>
        <taxon>Rhodomicrobium</taxon>
    </lineage>
</organism>